<organism evidence="1 2">
    <name type="scientific">Ilex paraguariensis</name>
    <name type="common">yerba mate</name>
    <dbReference type="NCBI Taxonomy" id="185542"/>
    <lineage>
        <taxon>Eukaryota</taxon>
        <taxon>Viridiplantae</taxon>
        <taxon>Streptophyta</taxon>
        <taxon>Embryophyta</taxon>
        <taxon>Tracheophyta</taxon>
        <taxon>Spermatophyta</taxon>
        <taxon>Magnoliopsida</taxon>
        <taxon>eudicotyledons</taxon>
        <taxon>Gunneridae</taxon>
        <taxon>Pentapetalae</taxon>
        <taxon>asterids</taxon>
        <taxon>campanulids</taxon>
        <taxon>Aquifoliales</taxon>
        <taxon>Aquifoliaceae</taxon>
        <taxon>Ilex</taxon>
    </lineage>
</organism>
<dbReference type="AlphaFoldDB" id="A0ABC8RZ01"/>
<comment type="caution">
    <text evidence="1">The sequence shown here is derived from an EMBL/GenBank/DDBJ whole genome shotgun (WGS) entry which is preliminary data.</text>
</comment>
<accession>A0ABC8RZ01</accession>
<sequence>MVEKVARVAGQRRQTWRFLLQAVTNWQVVQNTRSKSQMGETINDDLYKIFQQDYRPVGSPCFEGACENFIISSAGYDPVLAGLTVAFSPTAASISMKSDYKTS</sequence>
<evidence type="ECO:0000313" key="1">
    <source>
        <dbReference type="EMBL" id="CAK9150196.1"/>
    </source>
</evidence>
<dbReference type="Proteomes" id="UP001642360">
    <property type="component" value="Unassembled WGS sequence"/>
</dbReference>
<evidence type="ECO:0000313" key="2">
    <source>
        <dbReference type="Proteomes" id="UP001642360"/>
    </source>
</evidence>
<dbReference type="EMBL" id="CAUOFW020001994">
    <property type="protein sequence ID" value="CAK9150196.1"/>
    <property type="molecule type" value="Genomic_DNA"/>
</dbReference>
<gene>
    <name evidence="1" type="ORF">ILEXP_LOCUS18318</name>
</gene>
<reference evidence="1 2" key="1">
    <citation type="submission" date="2024-02" db="EMBL/GenBank/DDBJ databases">
        <authorList>
            <person name="Vignale AGUSTIN F."/>
            <person name="Sosa J E."/>
            <person name="Modenutti C."/>
        </authorList>
    </citation>
    <scope>NUCLEOTIDE SEQUENCE [LARGE SCALE GENOMIC DNA]</scope>
</reference>
<name>A0ABC8RZ01_9AQUA</name>
<keyword evidence="2" id="KW-1185">Reference proteome</keyword>
<protein>
    <submittedName>
        <fullName evidence="1">Uncharacterized protein</fullName>
    </submittedName>
</protein>
<proteinExistence type="predicted"/>